<dbReference type="Proteomes" id="UP000215914">
    <property type="component" value="Chromosome 8"/>
</dbReference>
<organism evidence="2 3">
    <name type="scientific">Helianthus annuus</name>
    <name type="common">Common sunflower</name>
    <dbReference type="NCBI Taxonomy" id="4232"/>
    <lineage>
        <taxon>Eukaryota</taxon>
        <taxon>Viridiplantae</taxon>
        <taxon>Streptophyta</taxon>
        <taxon>Embryophyta</taxon>
        <taxon>Tracheophyta</taxon>
        <taxon>Spermatophyta</taxon>
        <taxon>Magnoliopsida</taxon>
        <taxon>eudicotyledons</taxon>
        <taxon>Gunneridae</taxon>
        <taxon>Pentapetalae</taxon>
        <taxon>asterids</taxon>
        <taxon>campanulids</taxon>
        <taxon>Asterales</taxon>
        <taxon>Asteraceae</taxon>
        <taxon>Asteroideae</taxon>
        <taxon>Heliantheae alliance</taxon>
        <taxon>Heliantheae</taxon>
        <taxon>Helianthus</taxon>
    </lineage>
</organism>
<proteinExistence type="predicted"/>
<evidence type="ECO:0000256" key="1">
    <source>
        <dbReference type="SAM" id="Phobius"/>
    </source>
</evidence>
<dbReference type="GO" id="GO:0016020">
    <property type="term" value="C:membrane"/>
    <property type="evidence" value="ECO:0000318"/>
    <property type="project" value="GO_Central"/>
</dbReference>
<sequence>MTDTNEDGLTIFHVAVMHRHQGVYNLLYEIAGSIKDTICEISDNSDYNTLLHLVGKTSKQVATKTHGASLLMQRELLWYQEVYNMTPAYLREIKNKHRQTPYELFSVENKDLVSKGLDWMKDCMVVATLIVTVAFAAAFTVPDAISLFSSSTSLLVFLTILISGHGQQDFMYSLPTKLMIGILSLFISVAAMMVTFSASFFVLYHKGLKWVPILIVVFVTVPVIAFAALQFPLLVDMFRSMYDSHYLFNPKKHVLYPKKPKLHPKKST</sequence>
<keyword evidence="3" id="KW-1185">Reference proteome</keyword>
<evidence type="ECO:0000313" key="2">
    <source>
        <dbReference type="EMBL" id="OTG18243.1"/>
    </source>
</evidence>
<evidence type="ECO:0000313" key="3">
    <source>
        <dbReference type="Proteomes" id="UP000215914"/>
    </source>
</evidence>
<dbReference type="AlphaFoldDB" id="A0A251U5B6"/>
<name>A0A251U5B6_HELAN</name>
<accession>A0A251U5B6</accession>
<dbReference type="STRING" id="4232.A0A251U5B6"/>
<dbReference type="PANTHER" id="PTHR24177:SF443">
    <property type="entry name" value="PGG DOMAIN-CONTAINING PROTEIN"/>
    <property type="match status" value="1"/>
</dbReference>
<feature type="transmembrane region" description="Helical" evidence="1">
    <location>
        <begin position="178"/>
        <end position="204"/>
    </location>
</feature>
<dbReference type="EMBL" id="CM007897">
    <property type="protein sequence ID" value="OTG18243.1"/>
    <property type="molecule type" value="Genomic_DNA"/>
</dbReference>
<dbReference type="InParanoid" id="A0A251U5B6"/>
<feature type="transmembrane region" description="Helical" evidence="1">
    <location>
        <begin position="123"/>
        <end position="141"/>
    </location>
</feature>
<protein>
    <submittedName>
        <fullName evidence="2">Putative PGG domain-containing protein</fullName>
    </submittedName>
</protein>
<keyword evidence="1" id="KW-1133">Transmembrane helix</keyword>
<dbReference type="PANTHER" id="PTHR24177">
    <property type="entry name" value="CASKIN"/>
    <property type="match status" value="1"/>
</dbReference>
<keyword evidence="1" id="KW-0812">Transmembrane</keyword>
<feature type="transmembrane region" description="Helical" evidence="1">
    <location>
        <begin position="210"/>
        <end position="235"/>
    </location>
</feature>
<keyword evidence="1" id="KW-0472">Membrane</keyword>
<gene>
    <name evidence="2" type="ORF">HannXRQ_Chr08g0220971</name>
</gene>
<dbReference type="OMA" id="RHESMFN"/>
<reference evidence="3" key="1">
    <citation type="journal article" date="2017" name="Nature">
        <title>The sunflower genome provides insights into oil metabolism, flowering and Asterid evolution.</title>
        <authorList>
            <person name="Badouin H."/>
            <person name="Gouzy J."/>
            <person name="Grassa C.J."/>
            <person name="Murat F."/>
            <person name="Staton S.E."/>
            <person name="Cottret L."/>
            <person name="Lelandais-Briere C."/>
            <person name="Owens G.L."/>
            <person name="Carrere S."/>
            <person name="Mayjonade B."/>
            <person name="Legrand L."/>
            <person name="Gill N."/>
            <person name="Kane N.C."/>
            <person name="Bowers J.E."/>
            <person name="Hubner S."/>
            <person name="Bellec A."/>
            <person name="Berard A."/>
            <person name="Berges H."/>
            <person name="Blanchet N."/>
            <person name="Boniface M.C."/>
            <person name="Brunel D."/>
            <person name="Catrice O."/>
            <person name="Chaidir N."/>
            <person name="Claudel C."/>
            <person name="Donnadieu C."/>
            <person name="Faraut T."/>
            <person name="Fievet G."/>
            <person name="Helmstetter N."/>
            <person name="King M."/>
            <person name="Knapp S.J."/>
            <person name="Lai Z."/>
            <person name="Le Paslier M.C."/>
            <person name="Lippi Y."/>
            <person name="Lorenzon L."/>
            <person name="Mandel J.R."/>
            <person name="Marage G."/>
            <person name="Marchand G."/>
            <person name="Marquand E."/>
            <person name="Bret-Mestries E."/>
            <person name="Morien E."/>
            <person name="Nambeesan S."/>
            <person name="Nguyen T."/>
            <person name="Pegot-Espagnet P."/>
            <person name="Pouilly N."/>
            <person name="Raftis F."/>
            <person name="Sallet E."/>
            <person name="Schiex T."/>
            <person name="Thomas J."/>
            <person name="Vandecasteele C."/>
            <person name="Vares D."/>
            <person name="Vear F."/>
            <person name="Vautrin S."/>
            <person name="Crespi M."/>
            <person name="Mangin B."/>
            <person name="Burke J.M."/>
            <person name="Salse J."/>
            <person name="Munos S."/>
            <person name="Vincourt P."/>
            <person name="Rieseberg L.H."/>
            <person name="Langlade N.B."/>
        </authorList>
    </citation>
    <scope>NUCLEOTIDE SEQUENCE [LARGE SCALE GENOMIC DNA]</scope>
    <source>
        <strain evidence="3">cv. SF193</strain>
    </source>
</reference>